<dbReference type="PANTHER" id="PTHR30160:SF1">
    <property type="entry name" value="LIPOPOLYSACCHARIDE 1,2-N-ACETYLGLUCOSAMINETRANSFERASE-RELATED"/>
    <property type="match status" value="1"/>
</dbReference>
<dbReference type="GO" id="GO:0008713">
    <property type="term" value="F:ADP-heptose-lipopolysaccharide heptosyltransferase activity"/>
    <property type="evidence" value="ECO:0007669"/>
    <property type="project" value="TreeGrafter"/>
</dbReference>
<dbReference type="CDD" id="cd03789">
    <property type="entry name" value="GT9_LPS_heptosyltransferase"/>
    <property type="match status" value="1"/>
</dbReference>
<keyword evidence="2" id="KW-0808">Transferase</keyword>
<dbReference type="AlphaFoldDB" id="A0A8J7S2L6"/>
<organism evidence="3 4">
    <name type="scientific">Marivibrio halodurans</name>
    <dbReference type="NCBI Taxonomy" id="2039722"/>
    <lineage>
        <taxon>Bacteria</taxon>
        <taxon>Pseudomonadati</taxon>
        <taxon>Pseudomonadota</taxon>
        <taxon>Alphaproteobacteria</taxon>
        <taxon>Rhodospirillales</taxon>
        <taxon>Rhodospirillaceae</taxon>
        <taxon>Marivibrio</taxon>
    </lineage>
</organism>
<keyword evidence="4" id="KW-1185">Reference proteome</keyword>
<accession>A0A8J7S2L6</accession>
<gene>
    <name evidence="3" type="ORF">KAJ83_17045</name>
</gene>
<dbReference type="Proteomes" id="UP000672602">
    <property type="component" value="Unassembled WGS sequence"/>
</dbReference>
<dbReference type="Gene3D" id="3.40.50.2000">
    <property type="entry name" value="Glycogen Phosphorylase B"/>
    <property type="match status" value="2"/>
</dbReference>
<proteinExistence type="predicted"/>
<dbReference type="InterPro" id="IPR002201">
    <property type="entry name" value="Glyco_trans_9"/>
</dbReference>
<dbReference type="GO" id="GO:0009244">
    <property type="term" value="P:lipopolysaccharide core region biosynthetic process"/>
    <property type="evidence" value="ECO:0007669"/>
    <property type="project" value="TreeGrafter"/>
</dbReference>
<evidence type="ECO:0000256" key="1">
    <source>
        <dbReference type="ARBA" id="ARBA00022676"/>
    </source>
</evidence>
<reference evidence="3" key="1">
    <citation type="submission" date="2021-04" db="EMBL/GenBank/DDBJ databases">
        <authorList>
            <person name="Zhang D.-C."/>
        </authorList>
    </citation>
    <scope>NUCLEOTIDE SEQUENCE</scope>
    <source>
        <strain evidence="3">CGMCC 1.15697</strain>
    </source>
</reference>
<protein>
    <submittedName>
        <fullName evidence="3">Glycosyltransferase family 9 protein</fullName>
    </submittedName>
</protein>
<dbReference type="EMBL" id="JAGMWN010000010">
    <property type="protein sequence ID" value="MBP5858730.1"/>
    <property type="molecule type" value="Genomic_DNA"/>
</dbReference>
<keyword evidence="1" id="KW-0328">Glycosyltransferase</keyword>
<name>A0A8J7S2L6_9PROT</name>
<dbReference type="SUPFAM" id="SSF53756">
    <property type="entry name" value="UDP-Glycosyltransferase/glycogen phosphorylase"/>
    <property type="match status" value="1"/>
</dbReference>
<evidence type="ECO:0000313" key="4">
    <source>
        <dbReference type="Proteomes" id="UP000672602"/>
    </source>
</evidence>
<sequence>MGGAAVTRVLVIKLGALGDFVQALGPMQAIRRHHPAARLTLLTTPPFEALGRRCGWFDDVWTTRRSRRPGDWLALRRRLIGGRFDMVYDLQTSDRSSFMWHLMWPCRPPMSGIARGCSHPHDNPARDRMHTIDRQRDQLARAGIAEVPPPDLGWMAGDLSGLDLPEAAPGGGYALLVPGGAAHRPDKRWPVARYADLAGRLAGQGMTPLLIGTAADAEATDAIARACPAAIDLTGRTDVLTLAALARRAALAVGNDTGPMHLCALAGCPCLVLYGAASDPALCGQRGAAVKIMRVDRLDDLDIDVVAHAAADLRAGVER</sequence>
<evidence type="ECO:0000256" key="2">
    <source>
        <dbReference type="ARBA" id="ARBA00022679"/>
    </source>
</evidence>
<dbReference type="Pfam" id="PF01075">
    <property type="entry name" value="Glyco_transf_9"/>
    <property type="match status" value="1"/>
</dbReference>
<dbReference type="GO" id="GO:0005829">
    <property type="term" value="C:cytosol"/>
    <property type="evidence" value="ECO:0007669"/>
    <property type="project" value="TreeGrafter"/>
</dbReference>
<dbReference type="PANTHER" id="PTHR30160">
    <property type="entry name" value="TETRAACYLDISACCHARIDE 4'-KINASE-RELATED"/>
    <property type="match status" value="1"/>
</dbReference>
<dbReference type="InterPro" id="IPR051199">
    <property type="entry name" value="LPS_LOS_Heptosyltrfase"/>
</dbReference>
<evidence type="ECO:0000313" key="3">
    <source>
        <dbReference type="EMBL" id="MBP5858730.1"/>
    </source>
</evidence>
<comment type="caution">
    <text evidence="3">The sequence shown here is derived from an EMBL/GenBank/DDBJ whole genome shotgun (WGS) entry which is preliminary data.</text>
</comment>